<dbReference type="AlphaFoldDB" id="A0A1J7IW06"/>
<dbReference type="Proteomes" id="UP000182658">
    <property type="component" value="Unassembled WGS sequence"/>
</dbReference>
<accession>A0A1J7IW06</accession>
<keyword evidence="2" id="KW-1185">Reference proteome</keyword>
<sequence length="163" mass="18230">MRHLVLVSRVGQRLAGSVRAMVVLQAAPLRAQPCSPASKLAICGDPATSDQQFSKEPGLRNICITTDQTQRSGKHLLFLAVGFPSRITFAAWQRTAVSKETNNKLPFMPGIWMLLLRHRAFVYHLGRRSIDEETLQSKVKFIRLHCDEAALPTERPAHTPYSV</sequence>
<organism evidence="1 2">
    <name type="scientific">Coniochaeta ligniaria NRRL 30616</name>
    <dbReference type="NCBI Taxonomy" id="1408157"/>
    <lineage>
        <taxon>Eukaryota</taxon>
        <taxon>Fungi</taxon>
        <taxon>Dikarya</taxon>
        <taxon>Ascomycota</taxon>
        <taxon>Pezizomycotina</taxon>
        <taxon>Sordariomycetes</taxon>
        <taxon>Sordariomycetidae</taxon>
        <taxon>Coniochaetales</taxon>
        <taxon>Coniochaetaceae</taxon>
        <taxon>Coniochaeta</taxon>
    </lineage>
</organism>
<evidence type="ECO:0000313" key="2">
    <source>
        <dbReference type="Proteomes" id="UP000182658"/>
    </source>
</evidence>
<reference evidence="1 2" key="1">
    <citation type="submission" date="2016-10" db="EMBL/GenBank/DDBJ databases">
        <title>Draft genome sequence of Coniochaeta ligniaria NRRL30616, a lignocellulolytic fungus for bioabatement of inhibitors in plant biomass hydrolysates.</title>
        <authorList>
            <consortium name="DOE Joint Genome Institute"/>
            <person name="Jimenez D.J."/>
            <person name="Hector R.E."/>
            <person name="Riley R."/>
            <person name="Sun H."/>
            <person name="Grigoriev I.V."/>
            <person name="Van Elsas J.D."/>
            <person name="Nichols N.N."/>
        </authorList>
    </citation>
    <scope>NUCLEOTIDE SEQUENCE [LARGE SCALE GENOMIC DNA]</scope>
    <source>
        <strain evidence="1 2">NRRL 30616</strain>
    </source>
</reference>
<gene>
    <name evidence="1" type="ORF">CONLIGDRAFT_315559</name>
</gene>
<proteinExistence type="predicted"/>
<name>A0A1J7IW06_9PEZI</name>
<evidence type="ECO:0000313" key="1">
    <source>
        <dbReference type="EMBL" id="OIW31355.1"/>
    </source>
</evidence>
<dbReference type="EMBL" id="KV875096">
    <property type="protein sequence ID" value="OIW31355.1"/>
    <property type="molecule type" value="Genomic_DNA"/>
</dbReference>
<protein>
    <submittedName>
        <fullName evidence="1">Uncharacterized protein</fullName>
    </submittedName>
</protein>
<dbReference type="InParanoid" id="A0A1J7IW06"/>